<dbReference type="Proteomes" id="UP000011668">
    <property type="component" value="Unassembled WGS sequence"/>
</dbReference>
<reference evidence="3 4" key="1">
    <citation type="journal article" date="2013" name="Nat. Commun.">
        <title>The evolution and pathogenic mechanisms of the rice sheath blight pathogen.</title>
        <authorList>
            <person name="Zheng A."/>
            <person name="Lin R."/>
            <person name="Xu L."/>
            <person name="Qin P."/>
            <person name="Tang C."/>
            <person name="Ai P."/>
            <person name="Zhang D."/>
            <person name="Liu Y."/>
            <person name="Sun Z."/>
            <person name="Feng H."/>
            <person name="Wang Y."/>
            <person name="Chen Y."/>
            <person name="Liang X."/>
            <person name="Fu R."/>
            <person name="Li Q."/>
            <person name="Zhang J."/>
            <person name="Yu X."/>
            <person name="Xie Z."/>
            <person name="Ding L."/>
            <person name="Guan P."/>
            <person name="Tang J."/>
            <person name="Liang Y."/>
            <person name="Wang S."/>
            <person name="Deng Q."/>
            <person name="Li S."/>
            <person name="Zhu J."/>
            <person name="Wang L."/>
            <person name="Liu H."/>
            <person name="Li P."/>
        </authorList>
    </citation>
    <scope>NUCLEOTIDE SEQUENCE [LARGE SCALE GENOMIC DNA]</scope>
    <source>
        <strain evidence="4">AG-1 IA</strain>
    </source>
</reference>
<evidence type="ECO:0000313" key="3">
    <source>
        <dbReference type="EMBL" id="ELU45373.1"/>
    </source>
</evidence>
<dbReference type="PANTHER" id="PTHR37471:SF1">
    <property type="entry name" value="AB HYDROLASE-1 DOMAIN-CONTAINING PROTEIN"/>
    <property type="match status" value="1"/>
</dbReference>
<dbReference type="InterPro" id="IPR029058">
    <property type="entry name" value="AB_hydrolase_fold"/>
</dbReference>
<evidence type="ECO:0000256" key="1">
    <source>
        <dbReference type="SAM" id="MobiDB-lite"/>
    </source>
</evidence>
<sequence>MSCDPASCADSSSAVRHLAGQLPMIGLASMTDPATNECVSDTPTVFPKRQLSFYAILLCIVGPVWAVTPLSIFTLGWLFATRSLLSLTKWELILFIYCAVESSVLPQYELHHLRNLFTRILQTGLAPLHPDADDDIEDDAAGTRPGSPAESIDKLDWDDPRAVDFRQRLEAMLSWLSWSCFNASYETAIQRPANELVLHEALDMLEKRAGSKLRPAAEIESSASSSQLVSPLRLTLDPLDITGRPAAFYALTGFANFVYRSYLKRTFGVVHGKFGKLEYFLRQPEVTTNEAKEPIVFMHGLGIGPAQYSMFISQILREFPNRPVLVPLQPHISQAIFHPGHLDALNKTELVDTLRGLLEELGWAQSDDKPSSSRVTFISHSNGSVPHVWMLKAYPQLLQRNCFVDPVTFCLWEGDVCYNFVYKRPVNVGLPAQGQRMWSANSLWFEEIPGARDPKRSMFFIGGKDSIIDGERVRRYLRSHGIRKGVRFDPEGRHGSALVAGSEGLKGVIDWLGDPCCPSLPFCSDDLDTNFDVMTEGRHDVFRGARTVTRVATVIQSTDRALSLTRTGPIGDVILVWIPLTIYFGEELYIRPTFLLMKIRLARFRLDRCPNPYQPAHTSGLNGAITLLPAPARLTDSAVGQNHVRF</sequence>
<dbReference type="STRING" id="983506.L8X8I6"/>
<evidence type="ECO:0000313" key="4">
    <source>
        <dbReference type="Proteomes" id="UP000011668"/>
    </source>
</evidence>
<organism evidence="3 4">
    <name type="scientific">Thanatephorus cucumeris (strain AG1-IA)</name>
    <name type="common">Rice sheath blight fungus</name>
    <name type="synonym">Rhizoctonia solani</name>
    <dbReference type="NCBI Taxonomy" id="983506"/>
    <lineage>
        <taxon>Eukaryota</taxon>
        <taxon>Fungi</taxon>
        <taxon>Dikarya</taxon>
        <taxon>Basidiomycota</taxon>
        <taxon>Agaricomycotina</taxon>
        <taxon>Agaricomycetes</taxon>
        <taxon>Cantharellales</taxon>
        <taxon>Ceratobasidiaceae</taxon>
        <taxon>Rhizoctonia</taxon>
        <taxon>Rhizoctonia solani AG-1</taxon>
    </lineage>
</organism>
<feature type="region of interest" description="Disordered" evidence="1">
    <location>
        <begin position="132"/>
        <end position="155"/>
    </location>
</feature>
<keyword evidence="3" id="KW-0378">Hydrolase</keyword>
<dbReference type="GO" id="GO:0016787">
    <property type="term" value="F:hydrolase activity"/>
    <property type="evidence" value="ECO:0007669"/>
    <property type="project" value="UniProtKB-KW"/>
</dbReference>
<proteinExistence type="predicted"/>
<dbReference type="AlphaFoldDB" id="L8X8I6"/>
<accession>L8X8I6</accession>
<name>L8X8I6_THACA</name>
<comment type="caution">
    <text evidence="3">The sequence shown here is derived from an EMBL/GenBank/DDBJ whole genome shotgun (WGS) entry which is preliminary data.</text>
</comment>
<keyword evidence="4" id="KW-1185">Reference proteome</keyword>
<evidence type="ECO:0000256" key="2">
    <source>
        <dbReference type="SAM" id="Phobius"/>
    </source>
</evidence>
<dbReference type="OrthoDB" id="6431331at2759"/>
<keyword evidence="2" id="KW-0472">Membrane</keyword>
<dbReference type="Gene3D" id="3.40.50.1820">
    <property type="entry name" value="alpha/beta hydrolase"/>
    <property type="match status" value="1"/>
</dbReference>
<gene>
    <name evidence="3" type="ORF">AG1IA_00607</name>
</gene>
<dbReference type="PANTHER" id="PTHR37471">
    <property type="entry name" value="UNNAMED PRODUCT"/>
    <property type="match status" value="1"/>
</dbReference>
<feature type="transmembrane region" description="Helical" evidence="2">
    <location>
        <begin position="53"/>
        <end position="80"/>
    </location>
</feature>
<dbReference type="SUPFAM" id="SSF53474">
    <property type="entry name" value="alpha/beta-Hydrolases"/>
    <property type="match status" value="1"/>
</dbReference>
<dbReference type="EMBL" id="AFRT01000091">
    <property type="protein sequence ID" value="ELU45373.1"/>
    <property type="molecule type" value="Genomic_DNA"/>
</dbReference>
<protein>
    <submittedName>
        <fullName evidence="3">Alpha/beta hydrolase family domain-containing protein</fullName>
    </submittedName>
</protein>
<dbReference type="OMA" id="HWLAWSL"/>
<keyword evidence="2" id="KW-1133">Transmembrane helix</keyword>
<dbReference type="HOGENOM" id="CLU_028357_0_0_1"/>
<keyword evidence="2" id="KW-0812">Transmembrane</keyword>